<accession>A0ABV4U2M4</accession>
<evidence type="ECO:0000313" key="3">
    <source>
        <dbReference type="Proteomes" id="UP001575105"/>
    </source>
</evidence>
<evidence type="ECO:0000313" key="2">
    <source>
        <dbReference type="EMBL" id="MFA9477430.1"/>
    </source>
</evidence>
<sequence length="318" mass="36575">MRIDNHTHVGFDPLFYMQGWSPYCLDLPRLFNEADGFNIDAFVVFPFVAYTALDMAAIKRNRIQLAADADAVPYEFENRRLCNDILRCPADWQSRLWPFLIADPSRKPEAQVRAWQALPSEYRIYGLKFQTHTIQSPILALLDEGACMLDYAEAHDLPLLIHTSIRAEDKWSQCSDILRVVESRPKVRFVLAHSCRFHQPTLDRVAQLPNAWFDCSAFITHCICAQRDLPAVAAPVDRFESDYMSPERVLQDLAQAYPDKLIWGSDVPYYSIEYDRLQIRSSYRREVACLDALPAPARERVCHRNTLAWLGSIDTSSS</sequence>
<name>A0ABV4U2M4_9BACT</name>
<evidence type="ECO:0000259" key="1">
    <source>
        <dbReference type="Pfam" id="PF04909"/>
    </source>
</evidence>
<comment type="caution">
    <text evidence="2">The sequence shown here is derived from an EMBL/GenBank/DDBJ whole genome shotgun (WGS) entry which is preliminary data.</text>
</comment>
<dbReference type="InterPro" id="IPR032466">
    <property type="entry name" value="Metal_Hydrolase"/>
</dbReference>
<dbReference type="Pfam" id="PF04909">
    <property type="entry name" value="Amidohydro_2"/>
    <property type="match status" value="1"/>
</dbReference>
<dbReference type="SUPFAM" id="SSF51556">
    <property type="entry name" value="Metallo-dependent hydrolases"/>
    <property type="match status" value="1"/>
</dbReference>
<reference evidence="2 3" key="1">
    <citation type="submission" date="2024-08" db="EMBL/GenBank/DDBJ databases">
        <title>Whole-genome sequencing of halo(alkali)philic microorganisms from hypersaline lakes.</title>
        <authorList>
            <person name="Sorokin D.Y."/>
            <person name="Merkel A.Y."/>
            <person name="Messina E."/>
            <person name="Yakimov M."/>
        </authorList>
    </citation>
    <scope>NUCLEOTIDE SEQUENCE [LARGE SCALE GENOMIC DNA]</scope>
    <source>
        <strain evidence="2 3">AB-hyl4</strain>
    </source>
</reference>
<proteinExistence type="predicted"/>
<organism evidence="2 3">
    <name type="scientific">Natronomicrosphaera hydrolytica</name>
    <dbReference type="NCBI Taxonomy" id="3242702"/>
    <lineage>
        <taxon>Bacteria</taxon>
        <taxon>Pseudomonadati</taxon>
        <taxon>Planctomycetota</taxon>
        <taxon>Phycisphaerae</taxon>
        <taxon>Phycisphaerales</taxon>
        <taxon>Phycisphaeraceae</taxon>
        <taxon>Natronomicrosphaera</taxon>
    </lineage>
</organism>
<dbReference type="InterPro" id="IPR006680">
    <property type="entry name" value="Amidohydro-rel"/>
</dbReference>
<keyword evidence="3" id="KW-1185">Reference proteome</keyword>
<dbReference type="EMBL" id="JBGUBD010000002">
    <property type="protein sequence ID" value="MFA9477430.1"/>
    <property type="molecule type" value="Genomic_DNA"/>
</dbReference>
<dbReference type="Proteomes" id="UP001575105">
    <property type="component" value="Unassembled WGS sequence"/>
</dbReference>
<gene>
    <name evidence="2" type="ORF">ACERK3_03885</name>
</gene>
<feature type="domain" description="Amidohydrolase-related" evidence="1">
    <location>
        <begin position="57"/>
        <end position="311"/>
    </location>
</feature>
<protein>
    <submittedName>
        <fullName evidence="2">Amidohydrolase family protein</fullName>
    </submittedName>
</protein>
<dbReference type="Gene3D" id="3.20.20.140">
    <property type="entry name" value="Metal-dependent hydrolases"/>
    <property type="match status" value="1"/>
</dbReference>
<dbReference type="RefSeq" id="WP_425344355.1">
    <property type="nucleotide sequence ID" value="NZ_JBGUBD010000002.1"/>
</dbReference>